<dbReference type="Gene3D" id="2.40.50.100">
    <property type="match status" value="1"/>
</dbReference>
<dbReference type="PRINTS" id="PR01490">
    <property type="entry name" value="RTXTOXIND"/>
</dbReference>
<keyword evidence="10" id="KW-0175">Coiled coil</keyword>
<evidence type="ECO:0000256" key="1">
    <source>
        <dbReference type="ARBA" id="ARBA00004377"/>
    </source>
</evidence>
<evidence type="ECO:0000259" key="11">
    <source>
        <dbReference type="Pfam" id="PF25994"/>
    </source>
</evidence>
<feature type="domain" description="AprE-like long alpha-helical hairpin" evidence="11">
    <location>
        <begin position="103"/>
        <end position="293"/>
    </location>
</feature>
<accession>A0A2S2CMF5</accession>
<protein>
    <recommendedName>
        <fullName evidence="9">Membrane fusion protein (MFP) family protein</fullName>
    </recommendedName>
</protein>
<feature type="domain" description="AprE-like beta-barrel" evidence="12">
    <location>
        <begin position="336"/>
        <end position="425"/>
    </location>
</feature>
<organism evidence="13 14">
    <name type="scientific">Azospirillum thermophilum</name>
    <dbReference type="NCBI Taxonomy" id="2202148"/>
    <lineage>
        <taxon>Bacteria</taxon>
        <taxon>Pseudomonadati</taxon>
        <taxon>Pseudomonadota</taxon>
        <taxon>Alphaproteobacteria</taxon>
        <taxon>Rhodospirillales</taxon>
        <taxon>Azospirillaceae</taxon>
        <taxon>Azospirillum</taxon>
    </lineage>
</organism>
<keyword evidence="3 9" id="KW-0813">Transport</keyword>
<dbReference type="AlphaFoldDB" id="A0A2S2CMF5"/>
<comment type="similarity">
    <text evidence="2 9">Belongs to the membrane fusion protein (MFP) (TC 8.A.1) family.</text>
</comment>
<dbReference type="PANTHER" id="PTHR30386:SF17">
    <property type="entry name" value="ALKALINE PROTEASE SECRETION PROTEIN APRE"/>
    <property type="match status" value="1"/>
</dbReference>
<comment type="subcellular location">
    <subcellularLocation>
        <location evidence="1 9">Cell inner membrane</location>
        <topology evidence="1 9">Single-pass membrane protein</topology>
    </subcellularLocation>
</comment>
<dbReference type="EMBL" id="CP029352">
    <property type="protein sequence ID" value="AWK85698.1"/>
    <property type="molecule type" value="Genomic_DNA"/>
</dbReference>
<dbReference type="InterPro" id="IPR050739">
    <property type="entry name" value="MFP"/>
</dbReference>
<evidence type="ECO:0000256" key="7">
    <source>
        <dbReference type="ARBA" id="ARBA00022989"/>
    </source>
</evidence>
<keyword evidence="4 9" id="KW-1003">Cell membrane</keyword>
<dbReference type="Pfam" id="PF26002">
    <property type="entry name" value="Beta-barrel_AprE"/>
    <property type="match status" value="1"/>
</dbReference>
<keyword evidence="5 9" id="KW-0997">Cell inner membrane</keyword>
<dbReference type="GO" id="GO:0005886">
    <property type="term" value="C:plasma membrane"/>
    <property type="evidence" value="ECO:0007669"/>
    <property type="project" value="UniProtKB-SubCell"/>
</dbReference>
<dbReference type="InterPro" id="IPR058982">
    <property type="entry name" value="Beta-barrel_AprE"/>
</dbReference>
<dbReference type="RefSeq" id="WP_109325114.1">
    <property type="nucleotide sequence ID" value="NZ_CP029352.1"/>
</dbReference>
<evidence type="ECO:0000259" key="12">
    <source>
        <dbReference type="Pfam" id="PF26002"/>
    </source>
</evidence>
<feature type="coiled-coil region" evidence="10">
    <location>
        <begin position="231"/>
        <end position="294"/>
    </location>
</feature>
<dbReference type="NCBIfam" id="TIGR01843">
    <property type="entry name" value="type_I_hlyD"/>
    <property type="match status" value="1"/>
</dbReference>
<keyword evidence="8 9" id="KW-0472">Membrane</keyword>
<evidence type="ECO:0000313" key="13">
    <source>
        <dbReference type="EMBL" id="AWK85698.1"/>
    </source>
</evidence>
<keyword evidence="6 9" id="KW-0812">Transmembrane</keyword>
<feature type="coiled-coil region" evidence="10">
    <location>
        <begin position="165"/>
        <end position="199"/>
    </location>
</feature>
<dbReference type="KEGG" id="azz:DEW08_05550"/>
<gene>
    <name evidence="13" type="ORF">DEW08_05550</name>
</gene>
<evidence type="ECO:0000256" key="5">
    <source>
        <dbReference type="ARBA" id="ARBA00022519"/>
    </source>
</evidence>
<dbReference type="InterPro" id="IPR010129">
    <property type="entry name" value="T1SS_HlyD"/>
</dbReference>
<evidence type="ECO:0000256" key="2">
    <source>
        <dbReference type="ARBA" id="ARBA00009477"/>
    </source>
</evidence>
<reference evidence="14" key="1">
    <citation type="submission" date="2018-05" db="EMBL/GenBank/DDBJ databases">
        <title>Azospirillum thermophila sp. nov., a novel isolated from hot spring.</title>
        <authorList>
            <person name="Zhao Z."/>
        </authorList>
    </citation>
    <scope>NUCLEOTIDE SEQUENCE [LARGE SCALE GENOMIC DNA]</scope>
    <source>
        <strain evidence="14">CFH 70021</strain>
    </source>
</reference>
<evidence type="ECO:0000256" key="8">
    <source>
        <dbReference type="ARBA" id="ARBA00023136"/>
    </source>
</evidence>
<dbReference type="Gene3D" id="2.40.30.170">
    <property type="match status" value="1"/>
</dbReference>
<sequence length="448" mass="48812">MATLDLVPAARGELIDLPHREPTVSRAIATALLLILLAFGSAAGWAFLAKLDGAALGQGTITVMGNRKTVQHLEGGIVSDLAVREGDMVEAGQVLLRIQGTQSRAMLEEMAGQYWSALVRLTRLQVEQAGQRTLRFPDKLMDRSSDNPALARAAQVQTAMFAARWQQYDAELAVLQGQIAQARQEIAGLRVQHRTAVEKIDYTRQELAGVLDLYHKGLERVPRVMAVRRALADSEGQRDDALAQIERAEQGIAVLQRQIEGKERTRQAEIAAEIETTQATLSDATARIKAVQDAVARTEVRAPIAGRVVGLKAFTVGGIVKPGDPIMDIVPGTDELVVETRVTPNDIDVVRAGQPAQVRLTAFKMRRTPTVDGVVDRVSADRFTDQKTGEAYFIAMVRLDPESLRQAGPLDLHPGMAADVMIRTGERRAIDYIAAPLFDSLARALVED</sequence>
<dbReference type="GO" id="GO:0015031">
    <property type="term" value="P:protein transport"/>
    <property type="evidence" value="ECO:0007669"/>
    <property type="project" value="InterPro"/>
</dbReference>
<feature type="transmembrane region" description="Helical" evidence="9">
    <location>
        <begin position="27"/>
        <end position="48"/>
    </location>
</feature>
<evidence type="ECO:0000256" key="4">
    <source>
        <dbReference type="ARBA" id="ARBA00022475"/>
    </source>
</evidence>
<evidence type="ECO:0000256" key="3">
    <source>
        <dbReference type="ARBA" id="ARBA00022448"/>
    </source>
</evidence>
<dbReference type="Pfam" id="PF25994">
    <property type="entry name" value="HH_AprE"/>
    <property type="match status" value="1"/>
</dbReference>
<evidence type="ECO:0000256" key="10">
    <source>
        <dbReference type="SAM" id="Coils"/>
    </source>
</evidence>
<dbReference type="InterPro" id="IPR058781">
    <property type="entry name" value="HH_AprE-like"/>
</dbReference>
<evidence type="ECO:0000256" key="6">
    <source>
        <dbReference type="ARBA" id="ARBA00022692"/>
    </source>
</evidence>
<keyword evidence="14" id="KW-1185">Reference proteome</keyword>
<evidence type="ECO:0000313" key="14">
    <source>
        <dbReference type="Proteomes" id="UP000245629"/>
    </source>
</evidence>
<dbReference type="Proteomes" id="UP000245629">
    <property type="component" value="Chromosome 1"/>
</dbReference>
<name>A0A2S2CMF5_9PROT</name>
<dbReference type="PANTHER" id="PTHR30386">
    <property type="entry name" value="MEMBRANE FUSION SUBUNIT OF EMRAB-TOLC MULTIDRUG EFFLUX PUMP"/>
    <property type="match status" value="1"/>
</dbReference>
<dbReference type="SUPFAM" id="SSF111369">
    <property type="entry name" value="HlyD-like secretion proteins"/>
    <property type="match status" value="1"/>
</dbReference>
<evidence type="ECO:0000256" key="9">
    <source>
        <dbReference type="RuleBase" id="RU365093"/>
    </source>
</evidence>
<proteinExistence type="inferred from homology"/>
<keyword evidence="7 9" id="KW-1133">Transmembrane helix</keyword>
<dbReference type="OrthoDB" id="9810980at2"/>